<dbReference type="VEuPathDB" id="TriTrypDB:TvY486_0402350"/>
<reference evidence="1" key="1">
    <citation type="journal article" date="2012" name="Proc. Natl. Acad. Sci. U.S.A.">
        <title>Antigenic diversity is generated by distinct evolutionary mechanisms in African trypanosome species.</title>
        <authorList>
            <person name="Jackson A.P."/>
            <person name="Berry A."/>
            <person name="Aslett M."/>
            <person name="Allison H.C."/>
            <person name="Burton P."/>
            <person name="Vavrova-Anderson J."/>
            <person name="Brown R."/>
            <person name="Browne H."/>
            <person name="Corton N."/>
            <person name="Hauser H."/>
            <person name="Gamble J."/>
            <person name="Gilderthorp R."/>
            <person name="Marcello L."/>
            <person name="McQuillan J."/>
            <person name="Otto T.D."/>
            <person name="Quail M.A."/>
            <person name="Sanders M.J."/>
            <person name="van Tonder A."/>
            <person name="Ginger M.L."/>
            <person name="Field M.C."/>
            <person name="Barry J.D."/>
            <person name="Hertz-Fowler C."/>
            <person name="Berriman M."/>
        </authorList>
    </citation>
    <scope>NUCLEOTIDE SEQUENCE</scope>
    <source>
        <strain evidence="1">Y486</strain>
    </source>
</reference>
<protein>
    <submittedName>
        <fullName evidence="1">Uncharacterized protein</fullName>
    </submittedName>
</protein>
<sequence>MREVQFHHFYREIGRFPTLPVPSFTQLCYTTSTTRNPHTIYACRQLYPSVISVVRTFTDSSTLNTFLPPTTTTHRRTSPSFTTYLSVVIQCIPFFFPLLQAPPRPATYTPSCVPLLLKLFLKTLPHHQPICELYN</sequence>
<gene>
    <name evidence="1" type="ORF">TVY486_0402350</name>
</gene>
<dbReference type="AlphaFoldDB" id="G0TUD5"/>
<evidence type="ECO:0000313" key="1">
    <source>
        <dbReference type="EMBL" id="CCC47569.1"/>
    </source>
</evidence>
<name>G0TUD5_TRYVY</name>
<proteinExistence type="predicted"/>
<organism evidence="1">
    <name type="scientific">Trypanosoma vivax (strain Y486)</name>
    <dbReference type="NCBI Taxonomy" id="1055687"/>
    <lineage>
        <taxon>Eukaryota</taxon>
        <taxon>Discoba</taxon>
        <taxon>Euglenozoa</taxon>
        <taxon>Kinetoplastea</taxon>
        <taxon>Metakinetoplastina</taxon>
        <taxon>Trypanosomatida</taxon>
        <taxon>Trypanosomatidae</taxon>
        <taxon>Trypanosoma</taxon>
        <taxon>Duttonella</taxon>
    </lineage>
</organism>
<dbReference type="EMBL" id="HE573020">
    <property type="protein sequence ID" value="CCC47569.1"/>
    <property type="molecule type" value="Genomic_DNA"/>
</dbReference>
<accession>G0TUD5</accession>